<feature type="transmembrane region" description="Helical" evidence="1">
    <location>
        <begin position="349"/>
        <end position="372"/>
    </location>
</feature>
<organism evidence="2 3">
    <name type="scientific">Fusibacillus kribbianus</name>
    <dbReference type="NCBI Taxonomy" id="3044208"/>
    <lineage>
        <taxon>Bacteria</taxon>
        <taxon>Bacillati</taxon>
        <taxon>Bacillota</taxon>
        <taxon>Clostridia</taxon>
        <taxon>Lachnospirales</taxon>
        <taxon>Lachnospiraceae</taxon>
        <taxon>Fusibacillus</taxon>
    </lineage>
</organism>
<feature type="transmembrane region" description="Helical" evidence="1">
    <location>
        <begin position="493"/>
        <end position="516"/>
    </location>
</feature>
<protein>
    <submittedName>
        <fullName evidence="2">PTS sugar transporter</fullName>
    </submittedName>
</protein>
<name>A0AAP4EVW9_9FIRM</name>
<feature type="transmembrane region" description="Helical" evidence="1">
    <location>
        <begin position="422"/>
        <end position="445"/>
    </location>
</feature>
<keyword evidence="2" id="KW-0762">Sugar transport</keyword>
<gene>
    <name evidence="2" type="ORF">QJ036_00015</name>
</gene>
<feature type="transmembrane region" description="Helical" evidence="1">
    <location>
        <begin position="392"/>
        <end position="415"/>
    </location>
</feature>
<reference evidence="2 3" key="1">
    <citation type="submission" date="2023-05" db="EMBL/GenBank/DDBJ databases">
        <title>[ruminococcus] sp. nov., isolated from a pig farm feces dump.</title>
        <authorList>
            <person name="Chang Y.-H."/>
        </authorList>
    </citation>
    <scope>NUCLEOTIDE SEQUENCE [LARGE SCALE GENOMIC DNA]</scope>
    <source>
        <strain evidence="2 3">YH-rum2234</strain>
    </source>
</reference>
<evidence type="ECO:0000313" key="2">
    <source>
        <dbReference type="EMBL" id="MDI9240864.1"/>
    </source>
</evidence>
<keyword evidence="3" id="KW-1185">Reference proteome</keyword>
<keyword evidence="1" id="KW-0812">Transmembrane</keyword>
<keyword evidence="1" id="KW-0472">Membrane</keyword>
<keyword evidence="1" id="KW-1133">Transmembrane helix</keyword>
<accession>A0AAP4EVW9</accession>
<dbReference type="Proteomes" id="UP001300383">
    <property type="component" value="Unassembled WGS sequence"/>
</dbReference>
<feature type="transmembrane region" description="Helical" evidence="1">
    <location>
        <begin position="451"/>
        <end position="472"/>
    </location>
</feature>
<keyword evidence="2" id="KW-0813">Transport</keyword>
<dbReference type="RefSeq" id="WP_283229380.1">
    <property type="nucleotide sequence ID" value="NZ_JASGBQ010000001.1"/>
</dbReference>
<sequence>MKKQIAVIGSSGGNLYNQGGSNVDALMKEIFTQAESAGMEIAFIQFIGASGSMDNISKEAPAALYTLQNGRVAPAFEGPLTEVNGAAAKTDAELAKAIQDGKVDGIMLMSADPKGVNRQALTAAAEKKLPIAGTGGSSIADARDLGCNVISASGTTGTTNRTRAVGFTMALAKAWNMKYMPVIGNTGAAAAEKAQGSVWKRINFRGIMMTSMPAFIAMAICLALSKIPGLAVLEDVFNTLIGALPVVVAAIASMKVSGFSEVGVVAGVMTGVLSKDGGILGGLVTGLIAGILVYYIITFCFKHKVPGTTANIAAGGLAGLIAGLFGLYVISPVALWIGDGIRYLIDSAIAISPIAAGALAGLLIWPAIIGGVYHAAILPIVLLEIEVSGSSFLGAIDMTGLVMVSAGITLANVVCPRQKGDAVVALPGFAINVGFGTFVEAAYPFMFAHKMVFAGALIASTVSGAFVGIFDVRGTAYLPAYAAPFAANAGKGFYFFLCMLIAFGIAFVITVMANLAGRKKAAQA</sequence>
<dbReference type="AlphaFoldDB" id="A0AAP4EVW9"/>
<feature type="transmembrane region" description="Helical" evidence="1">
    <location>
        <begin position="277"/>
        <end position="297"/>
    </location>
</feature>
<proteinExistence type="predicted"/>
<feature type="transmembrane region" description="Helical" evidence="1">
    <location>
        <begin position="237"/>
        <end position="256"/>
    </location>
</feature>
<feature type="transmembrane region" description="Helical" evidence="1">
    <location>
        <begin position="317"/>
        <end position="337"/>
    </location>
</feature>
<feature type="transmembrane region" description="Helical" evidence="1">
    <location>
        <begin position="206"/>
        <end position="225"/>
    </location>
</feature>
<dbReference type="EMBL" id="JASGBQ010000001">
    <property type="protein sequence ID" value="MDI9240864.1"/>
    <property type="molecule type" value="Genomic_DNA"/>
</dbReference>
<evidence type="ECO:0000313" key="3">
    <source>
        <dbReference type="Proteomes" id="UP001300383"/>
    </source>
</evidence>
<comment type="caution">
    <text evidence="2">The sequence shown here is derived from an EMBL/GenBank/DDBJ whole genome shotgun (WGS) entry which is preliminary data.</text>
</comment>
<evidence type="ECO:0000256" key="1">
    <source>
        <dbReference type="SAM" id="Phobius"/>
    </source>
</evidence>